<name>A0A8S5LEU1_9CAUD</name>
<accession>A0A8S5LEU1</accession>
<reference evidence="1" key="1">
    <citation type="journal article" date="2021" name="Proc. Natl. Acad. Sci. U.S.A.">
        <title>A Catalog of Tens of Thousands of Viruses from Human Metagenomes Reveals Hidden Associations with Chronic Diseases.</title>
        <authorList>
            <person name="Tisza M.J."/>
            <person name="Buck C.B."/>
        </authorList>
    </citation>
    <scope>NUCLEOTIDE SEQUENCE</scope>
    <source>
        <strain evidence="1">Ct3CA7</strain>
    </source>
</reference>
<organism evidence="1">
    <name type="scientific">Siphoviridae sp. ct3CA7</name>
    <dbReference type="NCBI Taxonomy" id="2823561"/>
    <lineage>
        <taxon>Viruses</taxon>
        <taxon>Duplodnaviria</taxon>
        <taxon>Heunggongvirae</taxon>
        <taxon>Uroviricota</taxon>
        <taxon>Caudoviricetes</taxon>
    </lineage>
</organism>
<proteinExistence type="predicted"/>
<sequence>MVKNIPDGVEVLTKSGVGENGRPFAMVTIAEPKGVAMQAKHGTLTKAAAAAGLDITRYPL</sequence>
<dbReference type="EMBL" id="BK014704">
    <property type="protein sequence ID" value="DAD68549.1"/>
    <property type="molecule type" value="Genomic_DNA"/>
</dbReference>
<evidence type="ECO:0000313" key="1">
    <source>
        <dbReference type="EMBL" id="DAD68549.1"/>
    </source>
</evidence>
<protein>
    <submittedName>
        <fullName evidence="1">Uncharacterized protein</fullName>
    </submittedName>
</protein>